<dbReference type="Gene3D" id="1.10.645.10">
    <property type="entry name" value="Cytochrome-c3 Hydrogenase, chain B"/>
    <property type="match status" value="1"/>
</dbReference>
<evidence type="ECO:0008006" key="7">
    <source>
        <dbReference type="Google" id="ProtNLM"/>
    </source>
</evidence>
<sequence>MMPFHIMNMIKEKIQQYISKNAQVEFHDNVATFEVPILEIKKVVSGLYGHKNLSLKLITATDERKENGCFKIWYVFGVPKENIFIIPFIQLKNTTEFPSLSLVRHEVLNYERKIKTFFGLTPIGCHDQRPMLLHENWPMDIFPLRKNFNWQTKPKTASGTYHFQKVKGEGIYEVPVGPIHAGIIEPGHFRFSLAGERIELLEPRLGFTHKGSEKLFEALPLHEQILVSEKISGDSSFSHSLAFCQVLEKLSDTKVPERARYVRVIYAELERLANHFGDIGAIMLDTGFNFGGAQGARLRELVMQINESITGSRFLRGVNMVSGVAKDIDNKEKNKLSLELGRIHRDFSEVIRVAENSTSLLNRLKGTGILSLEIAKNYGVVGVAGKATGLENDTRVDYPYAAYDELLLDKVATERDGDVYARFRVRIKEAHASIKIIQEALGQLPEGYINIPNRSVVFKKNALAISMVEGWRGEIVYFVTTDADGNIDRVVPRDPSFINWAVLREAGFGNVLPDFPLINKSFNLSYSGNDL</sequence>
<dbReference type="InterPro" id="IPR001268">
    <property type="entry name" value="NADH_UbQ_OxRdtase_30kDa_su"/>
</dbReference>
<dbReference type="EMBL" id="MHNL01000001">
    <property type="protein sequence ID" value="OGZ46110.1"/>
    <property type="molecule type" value="Genomic_DNA"/>
</dbReference>
<keyword evidence="2" id="KW-0520">NAD</keyword>
<dbReference type="PANTHER" id="PTHR43485:SF1">
    <property type="entry name" value="FORMATE HYDROGENLYASE SUBUNIT 5-RELATED"/>
    <property type="match status" value="1"/>
</dbReference>
<dbReference type="InterPro" id="IPR029014">
    <property type="entry name" value="NiFe-Hase_large"/>
</dbReference>
<protein>
    <recommendedName>
        <fullName evidence="7">NADH-quinone oxidoreductase subunit D domain-containing protein</fullName>
    </recommendedName>
</protein>
<dbReference type="GO" id="GO:0051287">
    <property type="term" value="F:NAD binding"/>
    <property type="evidence" value="ECO:0007669"/>
    <property type="project" value="InterPro"/>
</dbReference>
<dbReference type="GO" id="GO:0008137">
    <property type="term" value="F:NADH dehydrogenase (ubiquinone) activity"/>
    <property type="evidence" value="ECO:0007669"/>
    <property type="project" value="InterPro"/>
</dbReference>
<evidence type="ECO:0000256" key="2">
    <source>
        <dbReference type="ARBA" id="ARBA00023027"/>
    </source>
</evidence>
<dbReference type="GO" id="GO:0016651">
    <property type="term" value="F:oxidoreductase activity, acting on NAD(P)H"/>
    <property type="evidence" value="ECO:0007669"/>
    <property type="project" value="InterPro"/>
</dbReference>
<dbReference type="STRING" id="1802115.A2756_05855"/>
<dbReference type="InterPro" id="IPR001135">
    <property type="entry name" value="NADH_Q_OxRdtase_suD"/>
</dbReference>
<dbReference type="SUPFAM" id="SSF56762">
    <property type="entry name" value="HydB/Nqo4-like"/>
    <property type="match status" value="1"/>
</dbReference>
<feature type="domain" description="NADH-quinone oxidoreductase subunit D" evidence="4">
    <location>
        <begin position="296"/>
        <end position="527"/>
    </location>
</feature>
<keyword evidence="1" id="KW-0560">Oxidoreductase</keyword>
<evidence type="ECO:0000259" key="3">
    <source>
        <dbReference type="Pfam" id="PF00329"/>
    </source>
</evidence>
<feature type="domain" description="NADH:ubiquinone oxidoreductase 30kDa subunit" evidence="3">
    <location>
        <begin position="39"/>
        <end position="152"/>
    </location>
</feature>
<dbReference type="Proteomes" id="UP000177785">
    <property type="component" value="Unassembled WGS sequence"/>
</dbReference>
<name>A0A1G2G801_9BACT</name>
<organism evidence="5 6">
    <name type="scientific">Candidatus Ryanbacteria bacterium RIFCSPHIGHO2_01_FULL_48_27</name>
    <dbReference type="NCBI Taxonomy" id="1802115"/>
    <lineage>
        <taxon>Bacteria</taxon>
        <taxon>Candidatus Ryaniibacteriota</taxon>
    </lineage>
</organism>
<comment type="caution">
    <text evidence="5">The sequence shown here is derived from an EMBL/GenBank/DDBJ whole genome shotgun (WGS) entry which is preliminary data.</text>
</comment>
<dbReference type="AlphaFoldDB" id="A0A1G2G801"/>
<dbReference type="InterPro" id="IPR037232">
    <property type="entry name" value="NADH_quin_OxRdtase_su_C/D-like"/>
</dbReference>
<evidence type="ECO:0000256" key="1">
    <source>
        <dbReference type="ARBA" id="ARBA00023002"/>
    </source>
</evidence>
<dbReference type="Pfam" id="PF00329">
    <property type="entry name" value="Complex1_30kDa"/>
    <property type="match status" value="1"/>
</dbReference>
<dbReference type="GO" id="GO:0048038">
    <property type="term" value="F:quinone binding"/>
    <property type="evidence" value="ECO:0007669"/>
    <property type="project" value="InterPro"/>
</dbReference>
<dbReference type="Pfam" id="PF00346">
    <property type="entry name" value="Complex1_49kDa"/>
    <property type="match status" value="1"/>
</dbReference>
<reference evidence="5 6" key="1">
    <citation type="journal article" date="2016" name="Nat. Commun.">
        <title>Thousands of microbial genomes shed light on interconnected biogeochemical processes in an aquifer system.</title>
        <authorList>
            <person name="Anantharaman K."/>
            <person name="Brown C.T."/>
            <person name="Hug L.A."/>
            <person name="Sharon I."/>
            <person name="Castelle C.J."/>
            <person name="Probst A.J."/>
            <person name="Thomas B.C."/>
            <person name="Singh A."/>
            <person name="Wilkins M.J."/>
            <person name="Karaoz U."/>
            <person name="Brodie E.L."/>
            <person name="Williams K.H."/>
            <person name="Hubbard S.S."/>
            <person name="Banfield J.F."/>
        </authorList>
    </citation>
    <scope>NUCLEOTIDE SEQUENCE [LARGE SCALE GENOMIC DNA]</scope>
</reference>
<evidence type="ECO:0000313" key="5">
    <source>
        <dbReference type="EMBL" id="OGZ46110.1"/>
    </source>
</evidence>
<dbReference type="SUPFAM" id="SSF143243">
    <property type="entry name" value="Nqo5-like"/>
    <property type="match status" value="1"/>
</dbReference>
<dbReference type="InterPro" id="IPR052197">
    <property type="entry name" value="ComplexI_49kDa-like"/>
</dbReference>
<dbReference type="PANTHER" id="PTHR43485">
    <property type="entry name" value="HYDROGENASE-4 COMPONENT G"/>
    <property type="match status" value="1"/>
</dbReference>
<proteinExistence type="predicted"/>
<evidence type="ECO:0000313" key="6">
    <source>
        <dbReference type="Proteomes" id="UP000177785"/>
    </source>
</evidence>
<accession>A0A1G2G801</accession>
<gene>
    <name evidence="5" type="ORF">A2756_05855</name>
</gene>
<evidence type="ECO:0000259" key="4">
    <source>
        <dbReference type="Pfam" id="PF00346"/>
    </source>
</evidence>